<reference evidence="2 5" key="2">
    <citation type="submission" date="2019-07" db="EMBL/GenBank/DDBJ databases">
        <title>Whole genome shotgun sequence of Halomonas cupida NBRC 102219.</title>
        <authorList>
            <person name="Hosoyama A."/>
            <person name="Uohara A."/>
            <person name="Ohji S."/>
            <person name="Ichikawa N."/>
        </authorList>
    </citation>
    <scope>NUCLEOTIDE SEQUENCE [LARGE SCALE GENOMIC DNA]</scope>
    <source>
        <strain evidence="2 5">NBRC 102219</strain>
    </source>
</reference>
<dbReference type="Pfam" id="PF07995">
    <property type="entry name" value="GSDH"/>
    <property type="match status" value="1"/>
</dbReference>
<gene>
    <name evidence="2" type="ORF">HCU01_38650</name>
    <name evidence="3" type="ORF">SAMN05660971_01275</name>
</gene>
<dbReference type="Gene3D" id="2.120.10.30">
    <property type="entry name" value="TolB, C-terminal domain"/>
    <property type="match status" value="1"/>
</dbReference>
<protein>
    <submittedName>
        <fullName evidence="3">Glucose/arabinose dehydrogenase, beta-propeller fold</fullName>
    </submittedName>
</protein>
<proteinExistence type="predicted"/>
<keyword evidence="5" id="KW-1185">Reference proteome</keyword>
<dbReference type="SUPFAM" id="SSF50952">
    <property type="entry name" value="Soluble quinoprotein glucose dehydrogenase"/>
    <property type="match status" value="1"/>
</dbReference>
<dbReference type="AlphaFoldDB" id="A0A1M7CX47"/>
<dbReference type="EMBL" id="BJXU01000172">
    <property type="protein sequence ID" value="GEN25916.1"/>
    <property type="molecule type" value="Genomic_DNA"/>
</dbReference>
<evidence type="ECO:0000313" key="2">
    <source>
        <dbReference type="EMBL" id="GEN25916.1"/>
    </source>
</evidence>
<reference evidence="3 4" key="1">
    <citation type="submission" date="2016-11" db="EMBL/GenBank/DDBJ databases">
        <authorList>
            <person name="Jaros S."/>
            <person name="Januszkiewicz K."/>
            <person name="Wedrychowicz H."/>
        </authorList>
    </citation>
    <scope>NUCLEOTIDE SEQUENCE [LARGE SCALE GENOMIC DNA]</scope>
    <source>
        <strain evidence="3 4">DSM 4740</strain>
    </source>
</reference>
<dbReference type="InterPro" id="IPR011042">
    <property type="entry name" value="6-blade_b-propeller_TolB-like"/>
</dbReference>
<dbReference type="Proteomes" id="UP000321726">
    <property type="component" value="Unassembled WGS sequence"/>
</dbReference>
<dbReference type="PANTHER" id="PTHR19328">
    <property type="entry name" value="HEDGEHOG-INTERACTING PROTEIN"/>
    <property type="match status" value="1"/>
</dbReference>
<evidence type="ECO:0000313" key="5">
    <source>
        <dbReference type="Proteomes" id="UP000321726"/>
    </source>
</evidence>
<feature type="domain" description="Glucose/Sorbosone dehydrogenase" evidence="1">
    <location>
        <begin position="51"/>
        <end position="372"/>
    </location>
</feature>
<dbReference type="EMBL" id="FRCA01000002">
    <property type="protein sequence ID" value="SHL71811.1"/>
    <property type="molecule type" value="Genomic_DNA"/>
</dbReference>
<dbReference type="PANTHER" id="PTHR19328:SF75">
    <property type="entry name" value="ALDOSE SUGAR DEHYDROGENASE YLII"/>
    <property type="match status" value="1"/>
</dbReference>
<evidence type="ECO:0000313" key="3">
    <source>
        <dbReference type="EMBL" id="SHL71811.1"/>
    </source>
</evidence>
<organism evidence="3 4">
    <name type="scientific">Halomonas cupida</name>
    <dbReference type="NCBI Taxonomy" id="44933"/>
    <lineage>
        <taxon>Bacteria</taxon>
        <taxon>Pseudomonadati</taxon>
        <taxon>Pseudomonadota</taxon>
        <taxon>Gammaproteobacteria</taxon>
        <taxon>Oceanospirillales</taxon>
        <taxon>Halomonadaceae</taxon>
        <taxon>Halomonas</taxon>
    </lineage>
</organism>
<dbReference type="InterPro" id="IPR011041">
    <property type="entry name" value="Quinoprot_gluc/sorb_DH_b-prop"/>
</dbReference>
<evidence type="ECO:0000313" key="4">
    <source>
        <dbReference type="Proteomes" id="UP000184123"/>
    </source>
</evidence>
<dbReference type="RefSeq" id="WP_073434147.1">
    <property type="nucleotide sequence ID" value="NZ_BJXU01000172.1"/>
</dbReference>
<sequence>MARLSLHRSALILVSALLSGVGLPITAIADISEPVATQHYRLSIDVVADNLSHPWSLAFLADGRMLVSERSGRLLVVDEGQTRVLDGMPDVSARGQGGLFDIALHPKFGDGEHDWLYFSWARPVDQGDATSLSRVRFDGHQLGTMEHLFTQNQPADSSRHYGGRLLWLDDDTLLMSIGERGDRDRAQDPSDHAGSLVHLDENGHPLPAALAGAAAGIHSIGHRNPQGLALAEDGSLWSTEHGPRTGDELNLIDPGANYGWPEVSHGREYVTFLPVGESSAPGMQDPVHIFEGRFAPSGLTEVSSPLFSDWQGDLLAGGLSSEQLVRLDLHDQQVEQQEVVLDGEVGRIRDVRLGPDGAIYLLTDEATGKLLRLAPISME</sequence>
<accession>A0A1M7CX47</accession>
<dbReference type="OrthoDB" id="9770043at2"/>
<dbReference type="Proteomes" id="UP000184123">
    <property type="component" value="Unassembled WGS sequence"/>
</dbReference>
<evidence type="ECO:0000259" key="1">
    <source>
        <dbReference type="Pfam" id="PF07995"/>
    </source>
</evidence>
<dbReference type="InterPro" id="IPR012938">
    <property type="entry name" value="Glc/Sorbosone_DH"/>
</dbReference>
<name>A0A1M7CX47_9GAMM</name>
<dbReference type="STRING" id="44933.SAMN05660971_01275"/>